<gene>
    <name evidence="1" type="ORF">ACFONJ_21780</name>
</gene>
<accession>A0ABV7Y056</accession>
<dbReference type="RefSeq" id="WP_290300617.1">
    <property type="nucleotide sequence ID" value="NZ_JAUFQR010000001.1"/>
</dbReference>
<organism evidence="1 2">
    <name type="scientific">Chryseobacterium tructae</name>
    <dbReference type="NCBI Taxonomy" id="1037380"/>
    <lineage>
        <taxon>Bacteria</taxon>
        <taxon>Pseudomonadati</taxon>
        <taxon>Bacteroidota</taxon>
        <taxon>Flavobacteriia</taxon>
        <taxon>Flavobacteriales</taxon>
        <taxon>Weeksellaceae</taxon>
        <taxon>Chryseobacterium group</taxon>
        <taxon>Chryseobacterium</taxon>
    </lineage>
</organism>
<comment type="caution">
    <text evidence="1">The sequence shown here is derived from an EMBL/GenBank/DDBJ whole genome shotgun (WGS) entry which is preliminary data.</text>
</comment>
<proteinExistence type="predicted"/>
<keyword evidence="2" id="KW-1185">Reference proteome</keyword>
<sequence length="398" mass="46603">MITIENLTRMVSATLKTLHIFSNNCKEINVKDVYLLNEDTLCCDFYPVSRNSYDIKLEIAPIMGCFNGIFRDKNYKNVNLLNYAVRAFDENNNEILYALSTKTTAELIGKGGSIEWLASTFFQINTQDFRLAQAKQIISEIENGLREIVKIKLRDQFGDDWWEKALNSKTGRDVKKIYFNNFGEDCTDGDILIAYTFTLQLKEIIISCYNLFTKYFQSSAEFETLMDSLNKLRREEAHNRPISNLDLKNLQTLHEELLSGVLQDLKSLQSVYLTENWRGKIKKIMPEKRYKDVYTDLEISNEIDAEQKMFKIRENKSSLISYLDDTILKLKSVIVPIHKKSTHTELLSCFEVYRVLQNSLFDEYSTLHNERIDIVKDKIKIHDRKMNEFVEKFLLNEK</sequence>
<evidence type="ECO:0000313" key="1">
    <source>
        <dbReference type="EMBL" id="MFC3758621.1"/>
    </source>
</evidence>
<name>A0ABV7Y056_9FLAO</name>
<dbReference type="Proteomes" id="UP001595735">
    <property type="component" value="Unassembled WGS sequence"/>
</dbReference>
<evidence type="ECO:0000313" key="2">
    <source>
        <dbReference type="Proteomes" id="UP001595735"/>
    </source>
</evidence>
<dbReference type="EMBL" id="JBHRYO010000002">
    <property type="protein sequence ID" value="MFC3758621.1"/>
    <property type="molecule type" value="Genomic_DNA"/>
</dbReference>
<protein>
    <submittedName>
        <fullName evidence="1">Swt1 family HEPN domain-containing protein</fullName>
    </submittedName>
</protein>
<reference evidence="2" key="1">
    <citation type="journal article" date="2019" name="Int. J. Syst. Evol. Microbiol.">
        <title>The Global Catalogue of Microorganisms (GCM) 10K type strain sequencing project: providing services to taxonomists for standard genome sequencing and annotation.</title>
        <authorList>
            <consortium name="The Broad Institute Genomics Platform"/>
            <consortium name="The Broad Institute Genome Sequencing Center for Infectious Disease"/>
            <person name="Wu L."/>
            <person name="Ma J."/>
        </authorList>
    </citation>
    <scope>NUCLEOTIDE SEQUENCE [LARGE SCALE GENOMIC DNA]</scope>
    <source>
        <strain evidence="2">CECT 7798</strain>
    </source>
</reference>